<comment type="subcellular location">
    <subcellularLocation>
        <location evidence="1">Cell membrane</location>
        <topology evidence="1">Multi-pass membrane protein</topology>
    </subcellularLocation>
</comment>
<dbReference type="InterPro" id="IPR003439">
    <property type="entry name" value="ABC_transporter-like_ATP-bd"/>
</dbReference>
<dbReference type="GO" id="GO:0005524">
    <property type="term" value="F:ATP binding"/>
    <property type="evidence" value="ECO:0007669"/>
    <property type="project" value="UniProtKB-KW"/>
</dbReference>
<dbReference type="Gene3D" id="1.20.1560.10">
    <property type="entry name" value="ABC transporter type 1, transmembrane domain"/>
    <property type="match status" value="1"/>
</dbReference>
<evidence type="ECO:0000256" key="2">
    <source>
        <dbReference type="ARBA" id="ARBA00022692"/>
    </source>
</evidence>
<dbReference type="SUPFAM" id="SSF52540">
    <property type="entry name" value="P-loop containing nucleoside triphosphate hydrolases"/>
    <property type="match status" value="1"/>
</dbReference>
<keyword evidence="4 6" id="KW-0472">Membrane</keyword>
<feature type="transmembrane region" description="Helical" evidence="6">
    <location>
        <begin position="117"/>
        <end position="136"/>
    </location>
</feature>
<evidence type="ECO:0000259" key="7">
    <source>
        <dbReference type="PROSITE" id="PS50893"/>
    </source>
</evidence>
<proteinExistence type="predicted"/>
<dbReference type="PROSITE" id="PS00211">
    <property type="entry name" value="ABC_TRANSPORTER_1"/>
    <property type="match status" value="1"/>
</dbReference>
<feature type="region of interest" description="Disordered" evidence="5">
    <location>
        <begin position="606"/>
        <end position="636"/>
    </location>
</feature>
<feature type="compositionally biased region" description="Basic and acidic residues" evidence="5">
    <location>
        <begin position="1"/>
        <end position="34"/>
    </location>
</feature>
<gene>
    <name evidence="9" type="ORF">HXO58_01485</name>
</gene>
<accession>A0A930KZ49</accession>
<dbReference type="PANTHER" id="PTHR43394:SF1">
    <property type="entry name" value="ATP-BINDING CASSETTE SUB-FAMILY B MEMBER 10, MITOCHONDRIAL"/>
    <property type="match status" value="1"/>
</dbReference>
<evidence type="ECO:0000259" key="8">
    <source>
        <dbReference type="PROSITE" id="PS50929"/>
    </source>
</evidence>
<feature type="compositionally biased region" description="Low complexity" evidence="5">
    <location>
        <begin position="618"/>
        <end position="636"/>
    </location>
</feature>
<dbReference type="AlphaFoldDB" id="A0A930KZ49"/>
<evidence type="ECO:0000313" key="10">
    <source>
        <dbReference type="Proteomes" id="UP000713964"/>
    </source>
</evidence>
<feature type="domain" description="ABC transmembrane type-1" evidence="8">
    <location>
        <begin position="90"/>
        <end position="350"/>
    </location>
</feature>
<evidence type="ECO:0000256" key="4">
    <source>
        <dbReference type="ARBA" id="ARBA00023136"/>
    </source>
</evidence>
<keyword evidence="3 6" id="KW-1133">Transmembrane helix</keyword>
<keyword evidence="9" id="KW-0067">ATP-binding</keyword>
<dbReference type="InterPro" id="IPR011527">
    <property type="entry name" value="ABC1_TM_dom"/>
</dbReference>
<feature type="domain" description="ABC transporter" evidence="7">
    <location>
        <begin position="365"/>
        <end position="629"/>
    </location>
</feature>
<feature type="region of interest" description="Disordered" evidence="5">
    <location>
        <begin position="1"/>
        <end position="54"/>
    </location>
</feature>
<dbReference type="Gene3D" id="3.40.50.300">
    <property type="entry name" value="P-loop containing nucleotide triphosphate hydrolases"/>
    <property type="match status" value="1"/>
</dbReference>
<evidence type="ECO:0000256" key="3">
    <source>
        <dbReference type="ARBA" id="ARBA00022989"/>
    </source>
</evidence>
<reference evidence="9" key="1">
    <citation type="submission" date="2020-04" db="EMBL/GenBank/DDBJ databases">
        <title>Deep metagenomics examines the oral microbiome during advanced dental caries in children, revealing novel taxa and co-occurrences with host molecules.</title>
        <authorList>
            <person name="Baker J.L."/>
            <person name="Morton J.T."/>
            <person name="Dinis M."/>
            <person name="Alvarez R."/>
            <person name="Tran N.C."/>
            <person name="Knight R."/>
            <person name="Edlund A."/>
        </authorList>
    </citation>
    <scope>NUCLEOTIDE SEQUENCE</scope>
    <source>
        <strain evidence="9">JCVI_29_bin.11</strain>
    </source>
</reference>
<dbReference type="Proteomes" id="UP000713964">
    <property type="component" value="Unassembled WGS sequence"/>
</dbReference>
<feature type="compositionally biased region" description="Basic and acidic residues" evidence="5">
    <location>
        <begin position="607"/>
        <end position="616"/>
    </location>
</feature>
<protein>
    <submittedName>
        <fullName evidence="9">ABC transporter ATP-binding protein</fullName>
    </submittedName>
</protein>
<keyword evidence="9" id="KW-0547">Nucleotide-binding</keyword>
<name>A0A930KZ49_9MICC</name>
<dbReference type="InterPro" id="IPR017871">
    <property type="entry name" value="ABC_transporter-like_CS"/>
</dbReference>
<dbReference type="InterPro" id="IPR036640">
    <property type="entry name" value="ABC1_TM_sf"/>
</dbReference>
<dbReference type="GO" id="GO:0016887">
    <property type="term" value="F:ATP hydrolysis activity"/>
    <property type="evidence" value="ECO:0007669"/>
    <property type="project" value="InterPro"/>
</dbReference>
<dbReference type="EMBL" id="JABZXL010000002">
    <property type="protein sequence ID" value="MBF1658495.1"/>
    <property type="molecule type" value="Genomic_DNA"/>
</dbReference>
<organism evidence="9 10">
    <name type="scientific">Rothia mucilaginosa</name>
    <dbReference type="NCBI Taxonomy" id="43675"/>
    <lineage>
        <taxon>Bacteria</taxon>
        <taxon>Bacillati</taxon>
        <taxon>Actinomycetota</taxon>
        <taxon>Actinomycetes</taxon>
        <taxon>Micrococcales</taxon>
        <taxon>Micrococcaceae</taxon>
        <taxon>Rothia</taxon>
    </lineage>
</organism>
<dbReference type="GO" id="GO:0005886">
    <property type="term" value="C:plasma membrane"/>
    <property type="evidence" value="ECO:0007669"/>
    <property type="project" value="UniProtKB-SubCell"/>
</dbReference>
<dbReference type="InterPro" id="IPR027417">
    <property type="entry name" value="P-loop_NTPase"/>
</dbReference>
<dbReference type="PROSITE" id="PS50893">
    <property type="entry name" value="ABC_TRANSPORTER_2"/>
    <property type="match status" value="1"/>
</dbReference>
<evidence type="ECO:0000313" key="9">
    <source>
        <dbReference type="EMBL" id="MBF1658495.1"/>
    </source>
</evidence>
<dbReference type="PANTHER" id="PTHR43394">
    <property type="entry name" value="ATP-DEPENDENT PERMEASE MDL1, MITOCHONDRIAL"/>
    <property type="match status" value="1"/>
</dbReference>
<feature type="transmembrane region" description="Helical" evidence="6">
    <location>
        <begin position="215"/>
        <end position="236"/>
    </location>
</feature>
<dbReference type="GO" id="GO:0015421">
    <property type="term" value="F:ABC-type oligopeptide transporter activity"/>
    <property type="evidence" value="ECO:0007669"/>
    <property type="project" value="TreeGrafter"/>
</dbReference>
<feature type="transmembrane region" description="Helical" evidence="6">
    <location>
        <begin position="333"/>
        <end position="352"/>
    </location>
</feature>
<comment type="caution">
    <text evidence="9">The sequence shown here is derived from an EMBL/GenBank/DDBJ whole genome shotgun (WGS) entry which is preliminary data.</text>
</comment>
<sequence>MTEYNADKAQENAAREEATHEESMHNKTTQEKAAQKKTAQKKVVQEVTGSEQRKAEEEALKKRLALRVTAPGYKYPWHRWAIPVLGETTAGTGAILIPVMVGQFINQHIAGKAPDAWPMFWVVVAAITFIVINEFFGWGTSMTLSAELGRDWRIYINRLMGRTRAGVDSGEAVTVMNKDVRRITDVYFSLPLFVNAMIIATLGAVQLWLINPVTAIVTLIGTLIVVSVIAWYSTFLESKIGEYREKDGEASSRASDIATGLRTIAGLGAEEQMRERYHRGTDEVFDSYMRYEKTHRWMFLIRALLGGAVTLLGIGFALTGHVENGRWVSDTPAASLVTVASIIAMMGGPIWITQNFLTAWRYAKIALAKVARLEGHAGVRQGVLKSPRTDEEMAQLARAEQAVEASTLEVPVPVAPAGASNPRIVYVNPRDYNLTAQDYAEALARTLRRGGEDLKDATGRRVLLSEPNPMIFAGTLQEHLRLGTVPNPDEELAQAKDEELLKITDSREIAYRLGGRNPEDYFAARITSEGANLSGGQRQRLALARALAQDAQVLILTEPLNSVDEPSQRYIYDAMETQIGSDRLPVGYPGLLQDLEKVYVVSTTAETTRRMERDGYPETTQSETAQSETTQNQEVN</sequence>
<feature type="transmembrane region" description="Helical" evidence="6">
    <location>
        <begin position="84"/>
        <end position="105"/>
    </location>
</feature>
<feature type="transmembrane region" description="Helical" evidence="6">
    <location>
        <begin position="299"/>
        <end position="321"/>
    </location>
</feature>
<evidence type="ECO:0000256" key="6">
    <source>
        <dbReference type="SAM" id="Phobius"/>
    </source>
</evidence>
<dbReference type="SUPFAM" id="SSF90123">
    <property type="entry name" value="ABC transporter transmembrane region"/>
    <property type="match status" value="1"/>
</dbReference>
<feature type="transmembrane region" description="Helical" evidence="6">
    <location>
        <begin position="186"/>
        <end position="209"/>
    </location>
</feature>
<evidence type="ECO:0000256" key="1">
    <source>
        <dbReference type="ARBA" id="ARBA00004651"/>
    </source>
</evidence>
<dbReference type="Pfam" id="PF00664">
    <property type="entry name" value="ABC_membrane"/>
    <property type="match status" value="1"/>
</dbReference>
<dbReference type="Pfam" id="PF00005">
    <property type="entry name" value="ABC_tran"/>
    <property type="match status" value="1"/>
</dbReference>
<dbReference type="InterPro" id="IPR039421">
    <property type="entry name" value="Type_1_exporter"/>
</dbReference>
<evidence type="ECO:0000256" key="5">
    <source>
        <dbReference type="SAM" id="MobiDB-lite"/>
    </source>
</evidence>
<dbReference type="PROSITE" id="PS50929">
    <property type="entry name" value="ABC_TM1F"/>
    <property type="match status" value="1"/>
</dbReference>
<keyword evidence="2 6" id="KW-0812">Transmembrane</keyword>